<accession>A0ABD3ABQ4</accession>
<dbReference type="PANTHER" id="PTHR47723">
    <property type="entry name" value="OS05G0353850 PROTEIN"/>
    <property type="match status" value="1"/>
</dbReference>
<keyword evidence="4" id="KW-1185">Reference proteome</keyword>
<dbReference type="EMBL" id="JBJUIK010000005">
    <property type="protein sequence ID" value="KAL3527980.1"/>
    <property type="molecule type" value="Genomic_DNA"/>
</dbReference>
<feature type="transmembrane region" description="Helical" evidence="1">
    <location>
        <begin position="79"/>
        <end position="104"/>
    </location>
</feature>
<proteinExistence type="predicted"/>
<dbReference type="Pfam" id="PF13456">
    <property type="entry name" value="RVT_3"/>
    <property type="match status" value="1"/>
</dbReference>
<organism evidence="3 4">
    <name type="scientific">Cinchona calisaya</name>
    <dbReference type="NCBI Taxonomy" id="153742"/>
    <lineage>
        <taxon>Eukaryota</taxon>
        <taxon>Viridiplantae</taxon>
        <taxon>Streptophyta</taxon>
        <taxon>Embryophyta</taxon>
        <taxon>Tracheophyta</taxon>
        <taxon>Spermatophyta</taxon>
        <taxon>Magnoliopsida</taxon>
        <taxon>eudicotyledons</taxon>
        <taxon>Gunneridae</taxon>
        <taxon>Pentapetalae</taxon>
        <taxon>asterids</taxon>
        <taxon>lamiids</taxon>
        <taxon>Gentianales</taxon>
        <taxon>Rubiaceae</taxon>
        <taxon>Cinchonoideae</taxon>
        <taxon>Cinchoneae</taxon>
        <taxon>Cinchona</taxon>
    </lineage>
</organism>
<keyword evidence="1" id="KW-1133">Transmembrane helix</keyword>
<dbReference type="PROSITE" id="PS50879">
    <property type="entry name" value="RNASE_H_1"/>
    <property type="match status" value="1"/>
</dbReference>
<feature type="transmembrane region" description="Helical" evidence="1">
    <location>
        <begin position="46"/>
        <end position="67"/>
    </location>
</feature>
<protein>
    <recommendedName>
        <fullName evidence="2">RNase H type-1 domain-containing protein</fullName>
    </recommendedName>
</protein>
<dbReference type="InterPro" id="IPR053151">
    <property type="entry name" value="RNase_H-like"/>
</dbReference>
<dbReference type="Proteomes" id="UP001630127">
    <property type="component" value="Unassembled WGS sequence"/>
</dbReference>
<dbReference type="PANTHER" id="PTHR47723:SF20">
    <property type="entry name" value="RNASE H TYPE-1 DOMAIN-CONTAINING PROTEIN"/>
    <property type="match status" value="1"/>
</dbReference>
<reference evidence="3 4" key="1">
    <citation type="submission" date="2024-11" db="EMBL/GenBank/DDBJ databases">
        <title>A near-complete genome assembly of Cinchona calisaya.</title>
        <authorList>
            <person name="Lian D.C."/>
            <person name="Zhao X.W."/>
            <person name="Wei L."/>
        </authorList>
    </citation>
    <scope>NUCLEOTIDE SEQUENCE [LARGE SCALE GENOMIC DNA]</scope>
    <source>
        <tissue evidence="3">Nenye</tissue>
    </source>
</reference>
<evidence type="ECO:0000259" key="2">
    <source>
        <dbReference type="PROSITE" id="PS50879"/>
    </source>
</evidence>
<evidence type="ECO:0000313" key="3">
    <source>
        <dbReference type="EMBL" id="KAL3527980.1"/>
    </source>
</evidence>
<dbReference type="Gene3D" id="3.30.420.10">
    <property type="entry name" value="Ribonuclease H-like superfamily/Ribonuclease H"/>
    <property type="match status" value="1"/>
</dbReference>
<keyword evidence="1" id="KW-0472">Membrane</keyword>
<dbReference type="InterPro" id="IPR012337">
    <property type="entry name" value="RNaseH-like_sf"/>
</dbReference>
<dbReference type="InterPro" id="IPR036397">
    <property type="entry name" value="RNaseH_sf"/>
</dbReference>
<name>A0ABD3ABQ4_9GENT</name>
<keyword evidence="1" id="KW-0812">Transmembrane</keyword>
<dbReference type="CDD" id="cd06222">
    <property type="entry name" value="RNase_H_like"/>
    <property type="match status" value="1"/>
</dbReference>
<gene>
    <name evidence="3" type="ORF">ACH5RR_012636</name>
</gene>
<feature type="domain" description="RNase H type-1" evidence="2">
    <location>
        <begin position="121"/>
        <end position="251"/>
    </location>
</feature>
<comment type="caution">
    <text evidence="3">The sequence shown here is derived from an EMBL/GenBank/DDBJ whole genome shotgun (WGS) entry which is preliminary data.</text>
</comment>
<evidence type="ECO:0000256" key="1">
    <source>
        <dbReference type="SAM" id="Phobius"/>
    </source>
</evidence>
<dbReference type="InterPro" id="IPR044730">
    <property type="entry name" value="RNase_H-like_dom_plant"/>
</dbReference>
<dbReference type="InterPro" id="IPR002156">
    <property type="entry name" value="RNaseH_domain"/>
</dbReference>
<evidence type="ECO:0000313" key="4">
    <source>
        <dbReference type="Proteomes" id="UP001630127"/>
    </source>
</evidence>
<dbReference type="AlphaFoldDB" id="A0ABD3ABQ4"/>
<sequence>MISKILSMLIGIAKRVVYFGLIAVWLKTALLYSFMSGSKLIVKTILLLLLLNYVGVFFAGVYGWIGIKQSLSLIIDPLIFFNSLSIWLLIFFSFFFFFVIRLAYSKHMRHAEKLIGWEPPPTEFWKLNTDDSSWGNPSIAGGGGVIRNSLGEWIVGFSRQLGVASNNLAEVWALRDGLKLTLDSHCTRLFVETDSHNIIHLLNSKNSANHTFSHVIDDCRVLLRQFHQVKVQHAFCEANVVADCLAKEGAKQHEIFVIHYVPLSYASTSLLDDSRRVSFPRMIVMNG</sequence>
<dbReference type="SUPFAM" id="SSF53098">
    <property type="entry name" value="Ribonuclease H-like"/>
    <property type="match status" value="1"/>
</dbReference>
<feature type="transmembrane region" description="Helical" evidence="1">
    <location>
        <begin position="16"/>
        <end position="34"/>
    </location>
</feature>